<proteinExistence type="predicted"/>
<reference evidence="1 2" key="1">
    <citation type="submission" date="2022-10" db="EMBL/GenBank/DDBJ databases">
        <title>Comparative genomics and taxonomic characterization of three novel marine species of genus Reichenbachiella exhibiting antioxidant and polysaccharide degradation activities.</title>
        <authorList>
            <person name="Muhammad N."/>
            <person name="Lee Y.-J."/>
            <person name="Ko J."/>
            <person name="Kim S.-G."/>
        </authorList>
    </citation>
    <scope>NUCLEOTIDE SEQUENCE [LARGE SCALE GENOMIC DNA]</scope>
    <source>
        <strain evidence="1 2">ABR2-5</strain>
    </source>
</reference>
<evidence type="ECO:0000313" key="1">
    <source>
        <dbReference type="EMBL" id="MCV9386620.1"/>
    </source>
</evidence>
<protein>
    <submittedName>
        <fullName evidence="1">Uncharacterized protein</fullName>
    </submittedName>
</protein>
<name>A0ABT3CSD0_9BACT</name>
<dbReference type="Proteomes" id="UP001300692">
    <property type="component" value="Unassembled WGS sequence"/>
</dbReference>
<dbReference type="EMBL" id="JAOYOD010000001">
    <property type="protein sequence ID" value="MCV9386620.1"/>
    <property type="molecule type" value="Genomic_DNA"/>
</dbReference>
<comment type="caution">
    <text evidence="1">The sequence shown here is derived from an EMBL/GenBank/DDBJ whole genome shotgun (WGS) entry which is preliminary data.</text>
</comment>
<evidence type="ECO:0000313" key="2">
    <source>
        <dbReference type="Proteomes" id="UP001300692"/>
    </source>
</evidence>
<dbReference type="RefSeq" id="WP_264137432.1">
    <property type="nucleotide sequence ID" value="NZ_JAOYOD010000001.1"/>
</dbReference>
<organism evidence="1 2">
    <name type="scientific">Reichenbachiella ulvae</name>
    <dbReference type="NCBI Taxonomy" id="2980104"/>
    <lineage>
        <taxon>Bacteria</taxon>
        <taxon>Pseudomonadati</taxon>
        <taxon>Bacteroidota</taxon>
        <taxon>Cytophagia</taxon>
        <taxon>Cytophagales</taxon>
        <taxon>Reichenbachiellaceae</taxon>
        <taxon>Reichenbachiella</taxon>
    </lineage>
</organism>
<accession>A0ABT3CSD0</accession>
<keyword evidence="2" id="KW-1185">Reference proteome</keyword>
<sequence>MNTKTIAVNETGHDLNEGRSIIFKIIDSQIDNYKSKYLADWEKDHNISPVEKDQKIGELRAAKEELLQMMKANESEDKEVNFRLKLEVEVAEKQQVPTEEDMLVAN</sequence>
<gene>
    <name evidence="1" type="ORF">N7U62_08100</name>
</gene>